<dbReference type="RefSeq" id="WP_048466903.1">
    <property type="nucleotide sequence ID" value="NZ_LABX01000243.1"/>
</dbReference>
<sequence length="117" mass="12934">MNLRPTLDPRPPASVTDITTRLPFNASPERAFANHQAQQRAAHRRQLDDLAAACVAGNNVLMAVNAELARFYELADETDFDSGQVRRAIVLRMSRMIMGHLYPDHQAYVPADMGGAS</sequence>
<comment type="caution">
    <text evidence="1">The sequence shown here is derived from an EMBL/GenBank/DDBJ whole genome shotgun (WGS) entry which is preliminary data.</text>
</comment>
<gene>
    <name evidence="1" type="ORF">VP06_27110</name>
</gene>
<dbReference type="EMBL" id="LABX01000243">
    <property type="protein sequence ID" value="KMO28547.1"/>
    <property type="molecule type" value="Genomic_DNA"/>
</dbReference>
<accession>A0A0J6S4N6</accession>
<dbReference type="PATRIC" id="fig|270351.6.peg.3602"/>
<evidence type="ECO:0000313" key="2">
    <source>
        <dbReference type="Proteomes" id="UP000035929"/>
    </source>
</evidence>
<proteinExistence type="predicted"/>
<protein>
    <submittedName>
        <fullName evidence="1">Uncharacterized protein</fullName>
    </submittedName>
</protein>
<dbReference type="AlphaFoldDB" id="A0A0J6S4N6"/>
<evidence type="ECO:0000313" key="1">
    <source>
        <dbReference type="EMBL" id="KMO28547.1"/>
    </source>
</evidence>
<name>A0A0J6S4N6_9HYPH</name>
<dbReference type="Proteomes" id="UP000035929">
    <property type="component" value="Unassembled WGS sequence"/>
</dbReference>
<reference evidence="1 2" key="1">
    <citation type="submission" date="2015-03" db="EMBL/GenBank/DDBJ databases">
        <title>Genome sequencing of Methylobacterium aquaticum DSM16371 type strain.</title>
        <authorList>
            <person name="Chaudhry V."/>
            <person name="Patil P.B."/>
        </authorList>
    </citation>
    <scope>NUCLEOTIDE SEQUENCE [LARGE SCALE GENOMIC DNA]</scope>
    <source>
        <strain evidence="1 2">DSM 16371</strain>
    </source>
</reference>
<organism evidence="1 2">
    <name type="scientific">Methylobacterium aquaticum</name>
    <dbReference type="NCBI Taxonomy" id="270351"/>
    <lineage>
        <taxon>Bacteria</taxon>
        <taxon>Pseudomonadati</taxon>
        <taxon>Pseudomonadota</taxon>
        <taxon>Alphaproteobacteria</taxon>
        <taxon>Hyphomicrobiales</taxon>
        <taxon>Methylobacteriaceae</taxon>
        <taxon>Methylobacterium</taxon>
    </lineage>
</organism>